<organism evidence="1 2">
    <name type="scientific">Marchantia polymorpha subsp. ruderalis</name>
    <dbReference type="NCBI Taxonomy" id="1480154"/>
    <lineage>
        <taxon>Eukaryota</taxon>
        <taxon>Viridiplantae</taxon>
        <taxon>Streptophyta</taxon>
        <taxon>Embryophyta</taxon>
        <taxon>Marchantiophyta</taxon>
        <taxon>Marchantiopsida</taxon>
        <taxon>Marchantiidae</taxon>
        <taxon>Marchantiales</taxon>
        <taxon>Marchantiaceae</taxon>
        <taxon>Marchantia</taxon>
    </lineage>
</organism>
<dbReference type="AlphaFoldDB" id="A0A176VQ70"/>
<comment type="caution">
    <text evidence="1">The sequence shown here is derived from an EMBL/GenBank/DDBJ whole genome shotgun (WGS) entry which is preliminary data.</text>
</comment>
<dbReference type="Proteomes" id="UP000077202">
    <property type="component" value="Unassembled WGS sequence"/>
</dbReference>
<reference evidence="1" key="1">
    <citation type="submission" date="2016-03" db="EMBL/GenBank/DDBJ databases">
        <title>Mechanisms controlling the formation of the plant cell surface in tip-growing cells are functionally conserved among land plants.</title>
        <authorList>
            <person name="Honkanen S."/>
            <person name="Jones V.A."/>
            <person name="Morieri G."/>
            <person name="Champion C."/>
            <person name="Hetherington A.J."/>
            <person name="Kelly S."/>
            <person name="Saint-Marcoux D."/>
            <person name="Proust H."/>
            <person name="Prescott H."/>
            <person name="Dolan L."/>
        </authorList>
    </citation>
    <scope>NUCLEOTIDE SEQUENCE [LARGE SCALE GENOMIC DNA]</scope>
    <source>
        <tissue evidence="1">Whole gametophyte</tissue>
    </source>
</reference>
<proteinExistence type="predicted"/>
<sequence>MKMNEDLEKEFTLSEEIMEQIVARVKGMVVEAESITLPTSPVEAVRPEEVKKTSGEDVKTLEVTFPEFLQDSVVPLLKLCLEKVQVVSTVLHYPVSLRL</sequence>
<gene>
    <name evidence="1" type="ORF">AXG93_4537s1000</name>
</gene>
<evidence type="ECO:0000313" key="2">
    <source>
        <dbReference type="Proteomes" id="UP000077202"/>
    </source>
</evidence>
<protein>
    <submittedName>
        <fullName evidence="1">Uncharacterized protein</fullName>
    </submittedName>
</protein>
<evidence type="ECO:0000313" key="1">
    <source>
        <dbReference type="EMBL" id="OAE23048.1"/>
    </source>
</evidence>
<keyword evidence="2" id="KW-1185">Reference proteome</keyword>
<accession>A0A176VQ70</accession>
<dbReference type="EMBL" id="LVLJ01002954">
    <property type="protein sequence ID" value="OAE23048.1"/>
    <property type="molecule type" value="Genomic_DNA"/>
</dbReference>
<name>A0A176VQ70_MARPO</name>